<dbReference type="AlphaFoldDB" id="A0A9D4RB08"/>
<protein>
    <submittedName>
        <fullName evidence="1">Uncharacterized protein</fullName>
    </submittedName>
</protein>
<evidence type="ECO:0000313" key="1">
    <source>
        <dbReference type="EMBL" id="KAH3860147.1"/>
    </source>
</evidence>
<evidence type="ECO:0000313" key="2">
    <source>
        <dbReference type="Proteomes" id="UP000828390"/>
    </source>
</evidence>
<name>A0A9D4RB08_DREPO</name>
<reference evidence="1" key="1">
    <citation type="journal article" date="2019" name="bioRxiv">
        <title>The Genome of the Zebra Mussel, Dreissena polymorpha: A Resource for Invasive Species Research.</title>
        <authorList>
            <person name="McCartney M.A."/>
            <person name="Auch B."/>
            <person name="Kono T."/>
            <person name="Mallez S."/>
            <person name="Zhang Y."/>
            <person name="Obille A."/>
            <person name="Becker A."/>
            <person name="Abrahante J.E."/>
            <person name="Garbe J."/>
            <person name="Badalamenti J.P."/>
            <person name="Herman A."/>
            <person name="Mangelson H."/>
            <person name="Liachko I."/>
            <person name="Sullivan S."/>
            <person name="Sone E.D."/>
            <person name="Koren S."/>
            <person name="Silverstein K.A.T."/>
            <person name="Beckman K.B."/>
            <person name="Gohl D.M."/>
        </authorList>
    </citation>
    <scope>NUCLEOTIDE SEQUENCE</scope>
    <source>
        <strain evidence="1">Duluth1</strain>
        <tissue evidence="1">Whole animal</tissue>
    </source>
</reference>
<accession>A0A9D4RB08</accession>
<proteinExistence type="predicted"/>
<organism evidence="1 2">
    <name type="scientific">Dreissena polymorpha</name>
    <name type="common">Zebra mussel</name>
    <name type="synonym">Mytilus polymorpha</name>
    <dbReference type="NCBI Taxonomy" id="45954"/>
    <lineage>
        <taxon>Eukaryota</taxon>
        <taxon>Metazoa</taxon>
        <taxon>Spiralia</taxon>
        <taxon>Lophotrochozoa</taxon>
        <taxon>Mollusca</taxon>
        <taxon>Bivalvia</taxon>
        <taxon>Autobranchia</taxon>
        <taxon>Heteroconchia</taxon>
        <taxon>Euheterodonta</taxon>
        <taxon>Imparidentia</taxon>
        <taxon>Neoheterodontei</taxon>
        <taxon>Myida</taxon>
        <taxon>Dreissenoidea</taxon>
        <taxon>Dreissenidae</taxon>
        <taxon>Dreissena</taxon>
    </lineage>
</organism>
<reference evidence="1" key="2">
    <citation type="submission" date="2020-11" db="EMBL/GenBank/DDBJ databases">
        <authorList>
            <person name="McCartney M.A."/>
            <person name="Auch B."/>
            <person name="Kono T."/>
            <person name="Mallez S."/>
            <person name="Becker A."/>
            <person name="Gohl D.M."/>
            <person name="Silverstein K.A.T."/>
            <person name="Koren S."/>
            <person name="Bechman K.B."/>
            <person name="Herman A."/>
            <person name="Abrahante J.E."/>
            <person name="Garbe J."/>
        </authorList>
    </citation>
    <scope>NUCLEOTIDE SEQUENCE</scope>
    <source>
        <strain evidence="1">Duluth1</strain>
        <tissue evidence="1">Whole animal</tissue>
    </source>
</reference>
<sequence length="74" mass="8476">MKSDCDSWMNVSQGIQNELQWWIDNLGHQKRIIIHANPSLVITCDASNDGWGAVCEQNEIGGRWRNLESQNHIN</sequence>
<dbReference type="EMBL" id="JAIWYP010000002">
    <property type="protein sequence ID" value="KAH3860147.1"/>
    <property type="molecule type" value="Genomic_DNA"/>
</dbReference>
<comment type="caution">
    <text evidence="1">The sequence shown here is derived from an EMBL/GenBank/DDBJ whole genome shotgun (WGS) entry which is preliminary data.</text>
</comment>
<gene>
    <name evidence="1" type="ORF">DPMN_023038</name>
</gene>
<keyword evidence="2" id="KW-1185">Reference proteome</keyword>
<dbReference type="Proteomes" id="UP000828390">
    <property type="component" value="Unassembled WGS sequence"/>
</dbReference>